<evidence type="ECO:0000256" key="2">
    <source>
        <dbReference type="ARBA" id="ARBA00006622"/>
    </source>
</evidence>
<dbReference type="SUPFAM" id="SSF51182">
    <property type="entry name" value="RmlC-like cupins"/>
    <property type="match status" value="1"/>
</dbReference>
<dbReference type="InterPro" id="IPR012864">
    <property type="entry name" value="PCO/ADO"/>
</dbReference>
<dbReference type="Pfam" id="PF07847">
    <property type="entry name" value="PCO_ADO"/>
    <property type="match status" value="1"/>
</dbReference>
<evidence type="ECO:0000256" key="7">
    <source>
        <dbReference type="ARBA" id="ARBA00024284"/>
    </source>
</evidence>
<keyword evidence="4" id="KW-0479">Metal-binding</keyword>
<dbReference type="CDD" id="cd20289">
    <property type="entry name" value="cupin_ADO"/>
    <property type="match status" value="1"/>
</dbReference>
<reference evidence="8" key="1">
    <citation type="submission" date="2024-02" db="EMBL/GenBank/DDBJ databases">
        <authorList>
            <consortium name="ELIXIR-Norway"/>
            <consortium name="Elixir Norway"/>
        </authorList>
    </citation>
    <scope>NUCLEOTIDE SEQUENCE</scope>
</reference>
<evidence type="ECO:0000313" key="9">
    <source>
        <dbReference type="Proteomes" id="UP001497512"/>
    </source>
</evidence>
<comment type="similarity">
    <text evidence="2">Belongs to the cysteine dioxygenase family.</text>
</comment>
<dbReference type="EC" id="1.13.11.20" evidence="3"/>
<name>A0ABP0TVZ6_9BRYO</name>
<evidence type="ECO:0000313" key="8">
    <source>
        <dbReference type="EMBL" id="CAK9206037.1"/>
    </source>
</evidence>
<sequence length="274" mass="30288">MRAMSTSAVQQLYDICKATFCSGGGGGGGASDLPSSPIALERVRLALENITSLDVGLDEEEQQQQQHEELDLGFFGSNDGETEPDLSMVVKCPPLPISYLPLYECEQFAMGIFCLPKSTAIPLHNHPGMTVLSKVLYGSVRVRAYDWVNPFDEMLNADPSRRRLAKREVDHVLTAPCETSVLYPTTGGNIHAFTALTPCALFDVLAPPYSRASGRKCTYYHNIPKGVYPVETEELQVDGDTPINDSCYDWLEGFELPKDYKVERVEYRGLKVAP</sequence>
<organism evidence="8 9">
    <name type="scientific">Sphagnum troendelagicum</name>
    <dbReference type="NCBI Taxonomy" id="128251"/>
    <lineage>
        <taxon>Eukaryota</taxon>
        <taxon>Viridiplantae</taxon>
        <taxon>Streptophyta</taxon>
        <taxon>Embryophyta</taxon>
        <taxon>Bryophyta</taxon>
        <taxon>Sphagnophytina</taxon>
        <taxon>Sphagnopsida</taxon>
        <taxon>Sphagnales</taxon>
        <taxon>Sphagnaceae</taxon>
        <taxon>Sphagnum</taxon>
    </lineage>
</organism>
<dbReference type="PANTHER" id="PTHR22966">
    <property type="entry name" value="2-AMINOETHANETHIOL DIOXYGENASE"/>
    <property type="match status" value="1"/>
</dbReference>
<gene>
    <name evidence="8" type="ORF">CSSPTR1EN2_LOCUS8148</name>
</gene>
<evidence type="ECO:0000256" key="5">
    <source>
        <dbReference type="ARBA" id="ARBA00023002"/>
    </source>
</evidence>
<evidence type="ECO:0000256" key="1">
    <source>
        <dbReference type="ARBA" id="ARBA00001954"/>
    </source>
</evidence>
<accession>A0ABP0TVZ6</accession>
<evidence type="ECO:0000256" key="4">
    <source>
        <dbReference type="ARBA" id="ARBA00022723"/>
    </source>
</evidence>
<comment type="catalytic activity">
    <reaction evidence="7">
        <text>L-cysteine + O2 = 3-sulfino-L-alanine + H(+)</text>
        <dbReference type="Rhea" id="RHEA:20441"/>
        <dbReference type="ChEBI" id="CHEBI:15378"/>
        <dbReference type="ChEBI" id="CHEBI:15379"/>
        <dbReference type="ChEBI" id="CHEBI:35235"/>
        <dbReference type="ChEBI" id="CHEBI:61085"/>
        <dbReference type="EC" id="1.13.11.20"/>
    </reaction>
    <physiologicalReaction direction="left-to-right" evidence="7">
        <dbReference type="Rhea" id="RHEA:20442"/>
    </physiologicalReaction>
</comment>
<dbReference type="EMBL" id="OZ019907">
    <property type="protein sequence ID" value="CAK9206037.1"/>
    <property type="molecule type" value="Genomic_DNA"/>
</dbReference>
<dbReference type="Proteomes" id="UP001497512">
    <property type="component" value="Chromosome 15"/>
</dbReference>
<dbReference type="InterPro" id="IPR011051">
    <property type="entry name" value="RmlC_Cupin_sf"/>
</dbReference>
<evidence type="ECO:0000256" key="3">
    <source>
        <dbReference type="ARBA" id="ARBA00013133"/>
    </source>
</evidence>
<proteinExistence type="inferred from homology"/>
<evidence type="ECO:0000256" key="6">
    <source>
        <dbReference type="ARBA" id="ARBA00023004"/>
    </source>
</evidence>
<dbReference type="InterPro" id="IPR014710">
    <property type="entry name" value="RmlC-like_jellyroll"/>
</dbReference>
<keyword evidence="9" id="KW-1185">Reference proteome</keyword>
<keyword evidence="6" id="KW-0408">Iron</keyword>
<dbReference type="Gene3D" id="2.60.120.10">
    <property type="entry name" value="Jelly Rolls"/>
    <property type="match status" value="1"/>
</dbReference>
<comment type="cofactor">
    <cofactor evidence="1">
        <name>Fe(2+)</name>
        <dbReference type="ChEBI" id="CHEBI:29033"/>
    </cofactor>
</comment>
<dbReference type="PANTHER" id="PTHR22966:SF61">
    <property type="entry name" value="2-AMINOETHANETHIOL DIOXYGENASE"/>
    <property type="match status" value="1"/>
</dbReference>
<keyword evidence="5" id="KW-0560">Oxidoreductase</keyword>
<protein>
    <recommendedName>
        <fullName evidence="3">cysteine dioxygenase</fullName>
        <ecNumber evidence="3">1.13.11.20</ecNumber>
    </recommendedName>
</protein>